<keyword evidence="7" id="KW-0594">Phospholipid biosynthesis</keyword>
<feature type="region of interest" description="Disordered" evidence="12">
    <location>
        <begin position="1"/>
        <end position="62"/>
    </location>
</feature>
<evidence type="ECO:0000256" key="4">
    <source>
        <dbReference type="ARBA" id="ARBA00022516"/>
    </source>
</evidence>
<organism evidence="13 14">
    <name type="scientific">Zymoseptoria tritici (strain CBS 115943 / IPO323)</name>
    <name type="common">Speckled leaf blotch fungus</name>
    <name type="synonym">Septoria tritici</name>
    <dbReference type="NCBI Taxonomy" id="336722"/>
    <lineage>
        <taxon>Eukaryota</taxon>
        <taxon>Fungi</taxon>
        <taxon>Dikarya</taxon>
        <taxon>Ascomycota</taxon>
        <taxon>Pezizomycotina</taxon>
        <taxon>Dothideomycetes</taxon>
        <taxon>Dothideomycetidae</taxon>
        <taxon>Mycosphaerellales</taxon>
        <taxon>Mycosphaerellaceae</taxon>
        <taxon>Zymoseptoria</taxon>
    </lineage>
</organism>
<dbReference type="PANTHER" id="PTHR10067:SF17">
    <property type="entry name" value="PHOSPHATIDYLSERINE DECARBOXYLASE PROENZYME 2"/>
    <property type="match status" value="1"/>
</dbReference>
<accession>F9XLH2</accession>
<dbReference type="GO" id="GO:0006646">
    <property type="term" value="P:phosphatidylethanolamine biosynthetic process"/>
    <property type="evidence" value="ECO:0007669"/>
    <property type="project" value="UniProtKB-UniPathway"/>
</dbReference>
<reference evidence="13 14" key="1">
    <citation type="journal article" date="2011" name="PLoS Genet.">
        <title>Finished genome of the fungal wheat pathogen Mycosphaerella graminicola reveals dispensome structure, chromosome plasticity, and stealth pathogenesis.</title>
        <authorList>
            <person name="Goodwin S.B."/>
            <person name="Ben M'barek S."/>
            <person name="Dhillon B."/>
            <person name="Wittenberg A.H.J."/>
            <person name="Crane C.F."/>
            <person name="Hane J.K."/>
            <person name="Foster A.J."/>
            <person name="Van der Lee T.A.J."/>
            <person name="Grimwood J."/>
            <person name="Aerts A."/>
            <person name="Antoniw J."/>
            <person name="Bailey A."/>
            <person name="Bluhm B."/>
            <person name="Bowler J."/>
            <person name="Bristow J."/>
            <person name="van der Burgt A."/>
            <person name="Canto-Canche B."/>
            <person name="Churchill A.C.L."/>
            <person name="Conde-Ferraez L."/>
            <person name="Cools H.J."/>
            <person name="Coutinho P.M."/>
            <person name="Csukai M."/>
            <person name="Dehal P."/>
            <person name="De Wit P."/>
            <person name="Donzelli B."/>
            <person name="van de Geest H.C."/>
            <person name="van Ham R.C.H.J."/>
            <person name="Hammond-Kosack K.E."/>
            <person name="Henrissat B."/>
            <person name="Kilian A."/>
            <person name="Kobayashi A.K."/>
            <person name="Koopmann E."/>
            <person name="Kourmpetis Y."/>
            <person name="Kuzniar A."/>
            <person name="Lindquist E."/>
            <person name="Lombard V."/>
            <person name="Maliepaard C."/>
            <person name="Martins N."/>
            <person name="Mehrabi R."/>
            <person name="Nap J.P.H."/>
            <person name="Ponomarenko A."/>
            <person name="Rudd J.J."/>
            <person name="Salamov A."/>
            <person name="Schmutz J."/>
            <person name="Schouten H.J."/>
            <person name="Shapiro H."/>
            <person name="Stergiopoulos I."/>
            <person name="Torriani S.F.F."/>
            <person name="Tu H."/>
            <person name="de Vries R.P."/>
            <person name="Waalwijk C."/>
            <person name="Ware S.B."/>
            <person name="Wiebenga A."/>
            <person name="Zwiers L.-H."/>
            <person name="Oliver R.P."/>
            <person name="Grigoriev I.V."/>
            <person name="Kema G.H.J."/>
        </authorList>
    </citation>
    <scope>NUCLEOTIDE SEQUENCE [LARGE SCALE GENOMIC DNA]</scope>
    <source>
        <strain evidence="14">CBS 115943 / IPO323</strain>
    </source>
</reference>
<comment type="pathway">
    <text evidence="2">Lipid metabolism.</text>
</comment>
<dbReference type="GeneID" id="13398161"/>
<evidence type="ECO:0000256" key="7">
    <source>
        <dbReference type="ARBA" id="ARBA00023209"/>
    </source>
</evidence>
<feature type="compositionally biased region" description="Polar residues" evidence="12">
    <location>
        <begin position="199"/>
        <end position="209"/>
    </location>
</feature>
<evidence type="ECO:0000256" key="12">
    <source>
        <dbReference type="SAM" id="MobiDB-lite"/>
    </source>
</evidence>
<protein>
    <recommendedName>
        <fullName evidence="3">phosphatidylserine decarboxylase</fullName>
        <ecNumber evidence="3">4.1.1.65</ecNumber>
    </recommendedName>
</protein>
<dbReference type="NCBIfam" id="TIGR00163">
    <property type="entry name" value="PS_decarb"/>
    <property type="match status" value="1"/>
</dbReference>
<dbReference type="OMA" id="SIKWTGG"/>
<dbReference type="AlphaFoldDB" id="F9XLH2"/>
<keyword evidence="8" id="KW-0456">Lyase</keyword>
<dbReference type="eggNOG" id="KOG2419">
    <property type="taxonomic scope" value="Eukaryota"/>
</dbReference>
<gene>
    <name evidence="13" type="ORF">MYCGRDRAFT_111085</name>
</gene>
<evidence type="ECO:0000256" key="10">
    <source>
        <dbReference type="ARBA" id="ARBA00023317"/>
    </source>
</evidence>
<dbReference type="InParanoid" id="F9XLH2"/>
<evidence type="ECO:0000313" key="13">
    <source>
        <dbReference type="EMBL" id="EGP84065.1"/>
    </source>
</evidence>
<sequence>MFETHRSRQPAMAASHMDAAPRCSTDTAQRRLLAESIAPSESASQRDMDFSGELTPRAQSPARTLTDQILNVRPYRGFASEAEHLAALNAWAESKKYVQQESNLVGFYGHTTVEELANRPRIEFGISKLLKGRKEKKKAKQDSAKYHFDLNDLAWQFAILVMSSMTPAGKKLETKHLDAAEQALNQVTDNAAPTRHADSATQLHAPSSDHQSHTWMRSLFPYGSIEEFENAWHLGNYVLERGTGKKSFEEMSIYVRLGMHLLYYGSEQEKALHWKRTQTMLRDQSVKMGKQYDAPESKEHIQPFIDSFHLQGGLSELKEPDPTKYKTFNEFFAREIKESARPIAEPDNDRVVSSPADCRLTVFPTIDLATKYWIKGFGFTLSKLLGSDELAKTFDGGSINIARLAPQDYHRWHSPVSGKVESIAEIPGTYYTVNPQAITEEGTLDVFCENRRSVMVLKRTTTGSPVAVIAVGAMLVGSIRYNSGIRPETEVKRGQCLGAFLYGGSTVIVLYPKGEVELDQDLVENSTQKVCETLVNVGWRVGASPA</sequence>
<dbReference type="RefSeq" id="XP_003849089.1">
    <property type="nucleotide sequence ID" value="XM_003849041.1"/>
</dbReference>
<evidence type="ECO:0000256" key="6">
    <source>
        <dbReference type="ARBA" id="ARBA00023098"/>
    </source>
</evidence>
<evidence type="ECO:0000256" key="9">
    <source>
        <dbReference type="ARBA" id="ARBA00023264"/>
    </source>
</evidence>
<evidence type="ECO:0000313" key="14">
    <source>
        <dbReference type="Proteomes" id="UP000008062"/>
    </source>
</evidence>
<dbReference type="HOGENOM" id="CLU_029061_2_1_1"/>
<dbReference type="InterPro" id="IPR003817">
    <property type="entry name" value="PS_Dcarbxylase"/>
</dbReference>
<keyword evidence="14" id="KW-1185">Reference proteome</keyword>
<keyword evidence="9" id="KW-1208">Phospholipid metabolism</keyword>
<dbReference type="Pfam" id="PF02666">
    <property type="entry name" value="PS_Dcarbxylase"/>
    <property type="match status" value="1"/>
</dbReference>
<dbReference type="EMBL" id="CM001205">
    <property type="protein sequence ID" value="EGP84065.1"/>
    <property type="molecule type" value="Genomic_DNA"/>
</dbReference>
<comment type="pathway">
    <text evidence="11">Phospholipid metabolism; phosphatidylethanolamine biosynthesis.</text>
</comment>
<evidence type="ECO:0000256" key="2">
    <source>
        <dbReference type="ARBA" id="ARBA00005189"/>
    </source>
</evidence>
<dbReference type="KEGG" id="ztr:MYCGRDRAFT_111085"/>
<keyword evidence="5" id="KW-0210">Decarboxylase</keyword>
<dbReference type="OrthoDB" id="5973539at2759"/>
<name>F9XLH2_ZYMTI</name>
<feature type="region of interest" description="Disordered" evidence="12">
    <location>
        <begin position="189"/>
        <end position="209"/>
    </location>
</feature>
<dbReference type="PANTHER" id="PTHR10067">
    <property type="entry name" value="PHOSPHATIDYLSERINE DECARBOXYLASE"/>
    <property type="match status" value="1"/>
</dbReference>
<dbReference type="EC" id="4.1.1.65" evidence="3"/>
<dbReference type="STRING" id="336722.F9XLH2"/>
<evidence type="ECO:0000256" key="1">
    <source>
        <dbReference type="ARBA" id="ARBA00001928"/>
    </source>
</evidence>
<evidence type="ECO:0000256" key="5">
    <source>
        <dbReference type="ARBA" id="ARBA00022793"/>
    </source>
</evidence>
<evidence type="ECO:0000256" key="3">
    <source>
        <dbReference type="ARBA" id="ARBA00012243"/>
    </source>
</evidence>
<evidence type="ECO:0000256" key="11">
    <source>
        <dbReference type="ARBA" id="ARBA00024326"/>
    </source>
</evidence>
<dbReference type="UniPathway" id="UPA00558"/>
<keyword evidence="6" id="KW-0443">Lipid metabolism</keyword>
<keyword evidence="4" id="KW-0444">Lipid biosynthesis</keyword>
<keyword evidence="10" id="KW-0670">Pyruvate</keyword>
<proteinExistence type="predicted"/>
<evidence type="ECO:0000256" key="8">
    <source>
        <dbReference type="ARBA" id="ARBA00023239"/>
    </source>
</evidence>
<dbReference type="Proteomes" id="UP000008062">
    <property type="component" value="Chromosome 10"/>
</dbReference>
<dbReference type="InterPro" id="IPR033177">
    <property type="entry name" value="PSD-B"/>
</dbReference>
<comment type="cofactor">
    <cofactor evidence="1">
        <name>pyruvate</name>
        <dbReference type="ChEBI" id="CHEBI:15361"/>
    </cofactor>
</comment>
<dbReference type="GO" id="GO:0004609">
    <property type="term" value="F:phosphatidylserine decarboxylase activity"/>
    <property type="evidence" value="ECO:0007669"/>
    <property type="project" value="UniProtKB-EC"/>
</dbReference>